<reference evidence="3" key="1">
    <citation type="journal article" date="2002" name="Science">
        <title>The draft genome of Ciona intestinalis: insights into chordate and vertebrate origins.</title>
        <authorList>
            <person name="Dehal P."/>
            <person name="Satou Y."/>
            <person name="Campbell R.K."/>
            <person name="Chapman J."/>
            <person name="Degnan B."/>
            <person name="De Tomaso A."/>
            <person name="Davidson B."/>
            <person name="Di Gregorio A."/>
            <person name="Gelpke M."/>
            <person name="Goodstein D.M."/>
            <person name="Harafuji N."/>
            <person name="Hastings K.E."/>
            <person name="Ho I."/>
            <person name="Hotta K."/>
            <person name="Huang W."/>
            <person name="Kawashima T."/>
            <person name="Lemaire P."/>
            <person name="Martinez D."/>
            <person name="Meinertzhagen I.A."/>
            <person name="Necula S."/>
            <person name="Nonaka M."/>
            <person name="Putnam N."/>
            <person name="Rash S."/>
            <person name="Saiga H."/>
            <person name="Satake M."/>
            <person name="Terry A."/>
            <person name="Yamada L."/>
            <person name="Wang H.G."/>
            <person name="Awazu S."/>
            <person name="Azumi K."/>
            <person name="Boore J."/>
            <person name="Branno M."/>
            <person name="Chin-Bow S."/>
            <person name="DeSantis R."/>
            <person name="Doyle S."/>
            <person name="Francino P."/>
            <person name="Keys D.N."/>
            <person name="Haga S."/>
            <person name="Hayashi H."/>
            <person name="Hino K."/>
            <person name="Imai K.S."/>
            <person name="Inaba K."/>
            <person name="Kano S."/>
            <person name="Kobayashi K."/>
            <person name="Kobayashi M."/>
            <person name="Lee B.I."/>
            <person name="Makabe K.W."/>
            <person name="Manohar C."/>
            <person name="Matassi G."/>
            <person name="Medina M."/>
            <person name="Mochizuki Y."/>
            <person name="Mount S."/>
            <person name="Morishita T."/>
            <person name="Miura S."/>
            <person name="Nakayama A."/>
            <person name="Nishizaka S."/>
            <person name="Nomoto H."/>
            <person name="Ohta F."/>
            <person name="Oishi K."/>
            <person name="Rigoutsos I."/>
            <person name="Sano M."/>
            <person name="Sasaki A."/>
            <person name="Sasakura Y."/>
            <person name="Shoguchi E."/>
            <person name="Shin-i T."/>
            <person name="Spagnuolo A."/>
            <person name="Stainier D."/>
            <person name="Suzuki M.M."/>
            <person name="Tassy O."/>
            <person name="Takatori N."/>
            <person name="Tokuoka M."/>
            <person name="Yagi K."/>
            <person name="Yoshizaki F."/>
            <person name="Wada S."/>
            <person name="Zhang C."/>
            <person name="Hyatt P.D."/>
            <person name="Larimer F."/>
            <person name="Detter C."/>
            <person name="Doggett N."/>
            <person name="Glavina T."/>
            <person name="Hawkins T."/>
            <person name="Richardson P."/>
            <person name="Lucas S."/>
            <person name="Kohara Y."/>
            <person name="Levine M."/>
            <person name="Satoh N."/>
            <person name="Rokhsar D.S."/>
        </authorList>
    </citation>
    <scope>NUCLEOTIDE SEQUENCE [LARGE SCALE GENOMIC DNA]</scope>
</reference>
<name>F6ZH80_CIOIN</name>
<dbReference type="Ensembl" id="ENSCINT00000000268.3">
    <property type="protein sequence ID" value="ENSCINP00000000268.3"/>
    <property type="gene ID" value="ENSCING00000000157.3"/>
</dbReference>
<evidence type="ECO:0000259" key="1">
    <source>
        <dbReference type="SMART" id="SM00198"/>
    </source>
</evidence>
<protein>
    <recommendedName>
        <fullName evidence="1">SCP domain-containing protein</fullName>
    </recommendedName>
</protein>
<dbReference type="Proteomes" id="UP000008144">
    <property type="component" value="Chromosome 4"/>
</dbReference>
<dbReference type="PANTHER" id="PTHR10334">
    <property type="entry name" value="CYSTEINE-RICH SECRETORY PROTEIN-RELATED"/>
    <property type="match status" value="1"/>
</dbReference>
<dbReference type="GO" id="GO:0005615">
    <property type="term" value="C:extracellular space"/>
    <property type="evidence" value="ECO:0000318"/>
    <property type="project" value="GO_Central"/>
</dbReference>
<feature type="domain" description="SCP" evidence="1">
    <location>
        <begin position="28"/>
        <end position="175"/>
    </location>
</feature>
<reference evidence="2" key="3">
    <citation type="submission" date="2025-08" db="UniProtKB">
        <authorList>
            <consortium name="Ensembl"/>
        </authorList>
    </citation>
    <scope>IDENTIFICATION</scope>
</reference>
<dbReference type="PRINTS" id="PR00837">
    <property type="entry name" value="V5TPXLIKE"/>
</dbReference>
<proteinExistence type="predicted"/>
<dbReference type="GeneTree" id="ENSGT00940000163908"/>
<evidence type="ECO:0000313" key="2">
    <source>
        <dbReference type="Ensembl" id="ENSCINP00000000268.3"/>
    </source>
</evidence>
<organism evidence="2 3">
    <name type="scientific">Ciona intestinalis</name>
    <name type="common">Transparent sea squirt</name>
    <name type="synonym">Ascidia intestinalis</name>
    <dbReference type="NCBI Taxonomy" id="7719"/>
    <lineage>
        <taxon>Eukaryota</taxon>
        <taxon>Metazoa</taxon>
        <taxon>Chordata</taxon>
        <taxon>Tunicata</taxon>
        <taxon>Ascidiacea</taxon>
        <taxon>Phlebobranchia</taxon>
        <taxon>Cionidae</taxon>
        <taxon>Ciona</taxon>
    </lineage>
</organism>
<reference evidence="2" key="4">
    <citation type="submission" date="2025-09" db="UniProtKB">
        <authorList>
            <consortium name="Ensembl"/>
        </authorList>
    </citation>
    <scope>IDENTIFICATION</scope>
</reference>
<dbReference type="Pfam" id="PF00188">
    <property type="entry name" value="CAP"/>
    <property type="match status" value="1"/>
</dbReference>
<dbReference type="Gene3D" id="3.40.33.10">
    <property type="entry name" value="CAP"/>
    <property type="match status" value="1"/>
</dbReference>
<reference evidence="2" key="2">
    <citation type="journal article" date="2008" name="Genome Biol.">
        <title>Improved genome assembly and evidence-based global gene model set for the chordate Ciona intestinalis: new insight into intron and operon populations.</title>
        <authorList>
            <person name="Satou Y."/>
            <person name="Mineta K."/>
            <person name="Ogasawara M."/>
            <person name="Sasakura Y."/>
            <person name="Shoguchi E."/>
            <person name="Ueno K."/>
            <person name="Yamada L."/>
            <person name="Matsumoto J."/>
            <person name="Wasserscheid J."/>
            <person name="Dewar K."/>
            <person name="Wiley G.B."/>
            <person name="Macmil S.L."/>
            <person name="Roe B.A."/>
            <person name="Zeller R.W."/>
            <person name="Hastings K.E."/>
            <person name="Lemaire P."/>
            <person name="Lindquist E."/>
            <person name="Endo T."/>
            <person name="Hotta K."/>
            <person name="Inaba K."/>
        </authorList>
    </citation>
    <scope>NUCLEOTIDE SEQUENCE [LARGE SCALE GENOMIC DNA]</scope>
    <source>
        <strain evidence="2">wild type</strain>
    </source>
</reference>
<dbReference type="EMBL" id="EAAA01001973">
    <property type="status" value="NOT_ANNOTATED_CDS"/>
    <property type="molecule type" value="Genomic_DNA"/>
</dbReference>
<evidence type="ECO:0000313" key="3">
    <source>
        <dbReference type="Proteomes" id="UP000008144"/>
    </source>
</evidence>
<dbReference type="InterPro" id="IPR001283">
    <property type="entry name" value="CRISP-related"/>
</dbReference>
<sequence length="199" mass="21966">SLISLAQARQLARLVINYEPVTATLSDVDIKTAVDLHNEFRRSVKPTASNMIEVAWDPALARVAREFTQKCEYNGFLVLKPLNDYSITGYSSVGRNTAIFGLSEAITGWANERHRYTYGSNHCPRYCGNYKQIIWAETYAVGCSITACKEVFGPYNSGPRNLIVCNYGPGSSWSTPYISGPSASACPTGYRPKNKLCSN</sequence>
<dbReference type="OMA" id="WANERHR"/>
<dbReference type="AlphaFoldDB" id="F6ZH80"/>
<dbReference type="SUPFAM" id="SSF55797">
    <property type="entry name" value="PR-1-like"/>
    <property type="match status" value="1"/>
</dbReference>
<accession>F6ZH80</accession>
<dbReference type="HOGENOM" id="CLU_035730_2_0_1"/>
<dbReference type="SMART" id="SM00198">
    <property type="entry name" value="SCP"/>
    <property type="match status" value="1"/>
</dbReference>
<dbReference type="InterPro" id="IPR014044">
    <property type="entry name" value="CAP_dom"/>
</dbReference>
<dbReference type="InterPro" id="IPR035940">
    <property type="entry name" value="CAP_sf"/>
</dbReference>
<keyword evidence="3" id="KW-1185">Reference proteome</keyword>
<dbReference type="InParanoid" id="F6ZH80"/>